<organism evidence="2 3">
    <name type="scientific">Roseofilum halophilum BLCC-M91</name>
    <dbReference type="NCBI Taxonomy" id="3022259"/>
    <lineage>
        <taxon>Bacteria</taxon>
        <taxon>Bacillati</taxon>
        <taxon>Cyanobacteriota</taxon>
        <taxon>Cyanophyceae</taxon>
        <taxon>Desertifilales</taxon>
        <taxon>Desertifilaceae</taxon>
        <taxon>Roseofilum</taxon>
        <taxon>Roseofilum halophilum</taxon>
    </lineage>
</organism>
<name>A0ABT7BIR5_9CYAN</name>
<dbReference type="NCBIfam" id="NF047646">
    <property type="entry name" value="REP_Tyr_transpos"/>
    <property type="match status" value="1"/>
</dbReference>
<evidence type="ECO:0000259" key="1">
    <source>
        <dbReference type="SMART" id="SM01321"/>
    </source>
</evidence>
<gene>
    <name evidence="2" type="ORF">PJF56_04730</name>
</gene>
<dbReference type="SUPFAM" id="SSF143422">
    <property type="entry name" value="Transposase IS200-like"/>
    <property type="match status" value="1"/>
</dbReference>
<dbReference type="InterPro" id="IPR052715">
    <property type="entry name" value="RAYT_transposase"/>
</dbReference>
<reference evidence="2 3" key="1">
    <citation type="submission" date="2023-01" db="EMBL/GenBank/DDBJ databases">
        <title>Novel diversity within Roseofilum (Cyanobacteria; Desertifilaceae) from marine benthic mats with descriptions of four novel species.</title>
        <authorList>
            <person name="Wang Y."/>
            <person name="Berthold D.E."/>
            <person name="Hu J."/>
            <person name="Lefler F.W."/>
            <person name="Laughinghouse H.D. IV."/>
        </authorList>
    </citation>
    <scope>NUCLEOTIDE SEQUENCE [LARGE SCALE GENOMIC DNA]</scope>
    <source>
        <strain evidence="2 3">BLCC-M91</strain>
    </source>
</reference>
<dbReference type="PANTHER" id="PTHR36966:SF1">
    <property type="entry name" value="REP-ASSOCIATED TYROSINE TRANSPOSASE"/>
    <property type="match status" value="1"/>
</dbReference>
<dbReference type="InterPro" id="IPR036515">
    <property type="entry name" value="Transposase_17_sf"/>
</dbReference>
<dbReference type="RefSeq" id="WP_283761485.1">
    <property type="nucleotide sequence ID" value="NZ_JAQPOK010000036.1"/>
</dbReference>
<evidence type="ECO:0000313" key="2">
    <source>
        <dbReference type="EMBL" id="MDJ1178163.1"/>
    </source>
</evidence>
<protein>
    <submittedName>
        <fullName evidence="2">Transposase</fullName>
    </submittedName>
</protein>
<dbReference type="SMART" id="SM01321">
    <property type="entry name" value="Y1_Tnp"/>
    <property type="match status" value="1"/>
</dbReference>
<dbReference type="InterPro" id="IPR002686">
    <property type="entry name" value="Transposase_17"/>
</dbReference>
<comment type="caution">
    <text evidence="2">The sequence shown here is derived from an EMBL/GenBank/DDBJ whole genome shotgun (WGS) entry which is preliminary data.</text>
</comment>
<feature type="domain" description="Transposase IS200-like" evidence="1">
    <location>
        <begin position="8"/>
        <end position="134"/>
    </location>
</feature>
<sequence length="180" mass="21827">MQYRRAKTPGATYFFTLVTHHRHPIFWKSENIDVLREAFRYVIKRHPFKIDGIVILPDHLHTLWTLPENDANFSTRWRLIKSYFSRNCPLSNPDKITASRKQKGERAIWQRRFWEHQVRDNEDFVNHLEYIHYNPVHHQLVSAPKDWQYSSFHRYVEAEVYDRMWGASDELVFGDRIGNE</sequence>
<dbReference type="Proteomes" id="UP001231370">
    <property type="component" value="Unassembled WGS sequence"/>
</dbReference>
<dbReference type="Gene3D" id="3.30.70.1290">
    <property type="entry name" value="Transposase IS200-like"/>
    <property type="match status" value="1"/>
</dbReference>
<dbReference type="EMBL" id="JAQPOK010000036">
    <property type="protein sequence ID" value="MDJ1178163.1"/>
    <property type="molecule type" value="Genomic_DNA"/>
</dbReference>
<evidence type="ECO:0000313" key="3">
    <source>
        <dbReference type="Proteomes" id="UP001231370"/>
    </source>
</evidence>
<keyword evidence="3" id="KW-1185">Reference proteome</keyword>
<accession>A0ABT7BIR5</accession>
<dbReference type="Pfam" id="PF01797">
    <property type="entry name" value="Y1_Tnp"/>
    <property type="match status" value="1"/>
</dbReference>
<proteinExistence type="predicted"/>
<dbReference type="PANTHER" id="PTHR36966">
    <property type="entry name" value="REP-ASSOCIATED TYROSINE TRANSPOSASE"/>
    <property type="match status" value="1"/>
</dbReference>